<proteinExistence type="predicted"/>
<dbReference type="SMART" id="SM00871">
    <property type="entry name" value="AraC_E_bind"/>
    <property type="match status" value="1"/>
</dbReference>
<dbReference type="InterPro" id="IPR029442">
    <property type="entry name" value="GyrI-like"/>
</dbReference>
<dbReference type="PROSITE" id="PS00041">
    <property type="entry name" value="HTH_ARAC_FAMILY_1"/>
    <property type="match status" value="1"/>
</dbReference>
<dbReference type="InterPro" id="IPR011256">
    <property type="entry name" value="Reg_factor_effector_dom_sf"/>
</dbReference>
<dbReference type="PROSITE" id="PS01124">
    <property type="entry name" value="HTH_ARAC_FAMILY_2"/>
    <property type="match status" value="1"/>
</dbReference>
<dbReference type="RefSeq" id="WP_249250158.1">
    <property type="nucleotide sequence ID" value="NZ_JAKIKT010000007.1"/>
</dbReference>
<dbReference type="SUPFAM" id="SSF46689">
    <property type="entry name" value="Homeodomain-like"/>
    <property type="match status" value="2"/>
</dbReference>
<dbReference type="SMART" id="SM00342">
    <property type="entry name" value="HTH_ARAC"/>
    <property type="match status" value="1"/>
</dbReference>
<dbReference type="InterPro" id="IPR010499">
    <property type="entry name" value="AraC_E-bd"/>
</dbReference>
<dbReference type="InterPro" id="IPR018060">
    <property type="entry name" value="HTH_AraC"/>
</dbReference>
<keyword evidence="1" id="KW-0805">Transcription regulation</keyword>
<dbReference type="PANTHER" id="PTHR40055">
    <property type="entry name" value="TRANSCRIPTIONAL REGULATOR YGIV-RELATED"/>
    <property type="match status" value="1"/>
</dbReference>
<comment type="caution">
    <text evidence="5">The sequence shown here is derived from an EMBL/GenBank/DDBJ whole genome shotgun (WGS) entry which is preliminary data.</text>
</comment>
<gene>
    <name evidence="5" type="ORF">L2725_17595</name>
</gene>
<dbReference type="Proteomes" id="UP001202831">
    <property type="component" value="Unassembled WGS sequence"/>
</dbReference>
<evidence type="ECO:0000313" key="5">
    <source>
        <dbReference type="EMBL" id="MCL2915572.1"/>
    </source>
</evidence>
<name>A0ABT0NB38_9GAMM</name>
<feature type="domain" description="HTH araC/xylS-type" evidence="4">
    <location>
        <begin position="12"/>
        <end position="110"/>
    </location>
</feature>
<dbReference type="Pfam" id="PF06445">
    <property type="entry name" value="GyrI-like"/>
    <property type="match status" value="1"/>
</dbReference>
<dbReference type="PRINTS" id="PR00032">
    <property type="entry name" value="HTHARAC"/>
</dbReference>
<sequence length="288" mass="32994">MTNKGNIQSRLERLIKQLTEEISKDWSLADMAASTCLSRFHFHRVFQAQLGLTPAEYLRRLRLERAAHQLTYRKLSVTDIALDNGFESLEGFSRAFKQLVGMSPSAFRRTPEFKFLTVLPDNNREKSMTSYPVEVRQFESQSIALMMHSGPQQMLPQTISRFINWRRKAGCIPPDSRTFNLIYDDPSTVPPQQFRFGLAAGIKHGSIKADALTDDPVQLMEFPRALCAWIPYTGSDNGLGDAVNQLYQWLNDSGREAADFPLFFERIAWFPEVPEHMSETHIYLPLKS</sequence>
<keyword evidence="2" id="KW-0238">DNA-binding</keyword>
<dbReference type="InterPro" id="IPR050908">
    <property type="entry name" value="SmbC-like"/>
</dbReference>
<evidence type="ECO:0000259" key="4">
    <source>
        <dbReference type="PROSITE" id="PS01124"/>
    </source>
</evidence>
<evidence type="ECO:0000313" key="6">
    <source>
        <dbReference type="Proteomes" id="UP001202831"/>
    </source>
</evidence>
<evidence type="ECO:0000256" key="3">
    <source>
        <dbReference type="ARBA" id="ARBA00023163"/>
    </source>
</evidence>
<evidence type="ECO:0000256" key="1">
    <source>
        <dbReference type="ARBA" id="ARBA00023015"/>
    </source>
</evidence>
<accession>A0ABT0NB38</accession>
<dbReference type="EMBL" id="JAKIKT010000007">
    <property type="protein sequence ID" value="MCL2915572.1"/>
    <property type="molecule type" value="Genomic_DNA"/>
</dbReference>
<dbReference type="InterPro" id="IPR018062">
    <property type="entry name" value="HTH_AraC-typ_CS"/>
</dbReference>
<keyword evidence="3" id="KW-0804">Transcription</keyword>
<dbReference type="PANTHER" id="PTHR40055:SF1">
    <property type="entry name" value="TRANSCRIPTIONAL REGULATOR YGIV-RELATED"/>
    <property type="match status" value="1"/>
</dbReference>
<reference evidence="5 6" key="1">
    <citation type="submission" date="2022-01" db="EMBL/GenBank/DDBJ databases">
        <title>Whole genome-based taxonomy of the Shewanellaceae.</title>
        <authorList>
            <person name="Martin-Rodriguez A.J."/>
        </authorList>
    </citation>
    <scope>NUCLEOTIDE SEQUENCE [LARGE SCALE GENOMIC DNA]</scope>
    <source>
        <strain evidence="5 6">DSM 21332</strain>
    </source>
</reference>
<organism evidence="5 6">
    <name type="scientific">Shewanella corallii</name>
    <dbReference type="NCBI Taxonomy" id="560080"/>
    <lineage>
        <taxon>Bacteria</taxon>
        <taxon>Pseudomonadati</taxon>
        <taxon>Pseudomonadota</taxon>
        <taxon>Gammaproteobacteria</taxon>
        <taxon>Alteromonadales</taxon>
        <taxon>Shewanellaceae</taxon>
        <taxon>Shewanella</taxon>
    </lineage>
</organism>
<dbReference type="InterPro" id="IPR009057">
    <property type="entry name" value="Homeodomain-like_sf"/>
</dbReference>
<protein>
    <submittedName>
        <fullName evidence="5">AraC family transcriptional regulator</fullName>
    </submittedName>
</protein>
<keyword evidence="6" id="KW-1185">Reference proteome</keyword>
<dbReference type="SUPFAM" id="SSF55136">
    <property type="entry name" value="Probable bacterial effector-binding domain"/>
    <property type="match status" value="1"/>
</dbReference>
<dbReference type="InterPro" id="IPR020449">
    <property type="entry name" value="Tscrpt_reg_AraC-type_HTH"/>
</dbReference>
<dbReference type="Pfam" id="PF12833">
    <property type="entry name" value="HTH_18"/>
    <property type="match status" value="1"/>
</dbReference>
<dbReference type="Gene3D" id="1.10.10.60">
    <property type="entry name" value="Homeodomain-like"/>
    <property type="match status" value="2"/>
</dbReference>
<dbReference type="Gene3D" id="3.20.80.10">
    <property type="entry name" value="Regulatory factor, effector binding domain"/>
    <property type="match status" value="1"/>
</dbReference>
<evidence type="ECO:0000256" key="2">
    <source>
        <dbReference type="ARBA" id="ARBA00023125"/>
    </source>
</evidence>